<feature type="compositionally biased region" description="Polar residues" evidence="2">
    <location>
        <begin position="337"/>
        <end position="348"/>
    </location>
</feature>
<evidence type="ECO:0000313" key="4">
    <source>
        <dbReference type="EMBL" id="ELU11000.1"/>
    </source>
</evidence>
<keyword evidence="3" id="KW-0472">Membrane</keyword>
<dbReference type="AlphaFoldDB" id="R7V5D4"/>
<feature type="coiled-coil region" evidence="1">
    <location>
        <begin position="82"/>
        <end position="109"/>
    </location>
</feature>
<dbReference type="Proteomes" id="UP000014760">
    <property type="component" value="Unassembled WGS sequence"/>
</dbReference>
<accession>R7V5D4</accession>
<evidence type="ECO:0000256" key="2">
    <source>
        <dbReference type="SAM" id="MobiDB-lite"/>
    </source>
</evidence>
<dbReference type="HOGENOM" id="CLU_617122_0_0_1"/>
<reference evidence="4 6" key="2">
    <citation type="journal article" date="2013" name="Nature">
        <title>Insights into bilaterian evolution from three spiralian genomes.</title>
        <authorList>
            <person name="Simakov O."/>
            <person name="Marletaz F."/>
            <person name="Cho S.J."/>
            <person name="Edsinger-Gonzales E."/>
            <person name="Havlak P."/>
            <person name="Hellsten U."/>
            <person name="Kuo D.H."/>
            <person name="Larsson T."/>
            <person name="Lv J."/>
            <person name="Arendt D."/>
            <person name="Savage R."/>
            <person name="Osoegawa K."/>
            <person name="de Jong P."/>
            <person name="Grimwood J."/>
            <person name="Chapman J.A."/>
            <person name="Shapiro H."/>
            <person name="Aerts A."/>
            <person name="Otillar R.P."/>
            <person name="Terry A.Y."/>
            <person name="Boore J.L."/>
            <person name="Grigoriev I.V."/>
            <person name="Lindberg D.R."/>
            <person name="Seaver E.C."/>
            <person name="Weisblat D.A."/>
            <person name="Putnam N.H."/>
            <person name="Rokhsar D.S."/>
        </authorList>
    </citation>
    <scope>NUCLEOTIDE SEQUENCE</scope>
    <source>
        <strain evidence="4 6">I ESC-2004</strain>
    </source>
</reference>
<organism evidence="4">
    <name type="scientific">Capitella teleta</name>
    <name type="common">Polychaete worm</name>
    <dbReference type="NCBI Taxonomy" id="283909"/>
    <lineage>
        <taxon>Eukaryota</taxon>
        <taxon>Metazoa</taxon>
        <taxon>Spiralia</taxon>
        <taxon>Lophotrochozoa</taxon>
        <taxon>Annelida</taxon>
        <taxon>Polychaeta</taxon>
        <taxon>Sedentaria</taxon>
        <taxon>Scolecida</taxon>
        <taxon>Capitellidae</taxon>
        <taxon>Capitella</taxon>
    </lineage>
</organism>
<reference evidence="6" key="1">
    <citation type="submission" date="2012-12" db="EMBL/GenBank/DDBJ databases">
        <authorList>
            <person name="Hellsten U."/>
            <person name="Grimwood J."/>
            <person name="Chapman J.A."/>
            <person name="Shapiro H."/>
            <person name="Aerts A."/>
            <person name="Otillar R.P."/>
            <person name="Terry A.Y."/>
            <person name="Boore J.L."/>
            <person name="Simakov O."/>
            <person name="Marletaz F."/>
            <person name="Cho S.-J."/>
            <person name="Edsinger-Gonzales E."/>
            <person name="Havlak P."/>
            <person name="Kuo D.-H."/>
            <person name="Larsson T."/>
            <person name="Lv J."/>
            <person name="Arendt D."/>
            <person name="Savage R."/>
            <person name="Osoegawa K."/>
            <person name="de Jong P."/>
            <person name="Lindberg D.R."/>
            <person name="Seaver E.C."/>
            <person name="Weisblat D.A."/>
            <person name="Putnam N.H."/>
            <person name="Grigoriev I.V."/>
            <person name="Rokhsar D.S."/>
        </authorList>
    </citation>
    <scope>NUCLEOTIDE SEQUENCE</scope>
    <source>
        <strain evidence="6">I ESC-2004</strain>
    </source>
</reference>
<keyword evidence="3" id="KW-0812">Transmembrane</keyword>
<gene>
    <name evidence="4" type="ORF">CAPTEDRAFT_203099</name>
</gene>
<dbReference type="EMBL" id="KB297068">
    <property type="protein sequence ID" value="ELU11000.1"/>
    <property type="molecule type" value="Genomic_DNA"/>
</dbReference>
<dbReference type="OrthoDB" id="6085330at2759"/>
<feature type="region of interest" description="Disordered" evidence="2">
    <location>
        <begin position="126"/>
        <end position="224"/>
    </location>
</feature>
<feature type="region of interest" description="Disordered" evidence="2">
    <location>
        <begin position="337"/>
        <end position="362"/>
    </location>
</feature>
<evidence type="ECO:0000313" key="5">
    <source>
        <dbReference type="EnsemblMetazoa" id="CapteP203099"/>
    </source>
</evidence>
<dbReference type="EnsemblMetazoa" id="CapteT203099">
    <property type="protein sequence ID" value="CapteP203099"/>
    <property type="gene ID" value="CapteG203099"/>
</dbReference>
<feature type="transmembrane region" description="Helical" evidence="3">
    <location>
        <begin position="57"/>
        <end position="80"/>
    </location>
</feature>
<keyword evidence="1" id="KW-0175">Coiled coil</keyword>
<protein>
    <submittedName>
        <fullName evidence="4 5">Uncharacterized protein</fullName>
    </submittedName>
</protein>
<feature type="region of interest" description="Disordered" evidence="2">
    <location>
        <begin position="288"/>
        <end position="313"/>
    </location>
</feature>
<keyword evidence="3" id="KW-1133">Transmembrane helix</keyword>
<feature type="compositionally biased region" description="Polar residues" evidence="2">
    <location>
        <begin position="131"/>
        <end position="157"/>
    </location>
</feature>
<name>R7V5D4_CAPTE</name>
<dbReference type="EMBL" id="AMQN01005886">
    <property type="status" value="NOT_ANNOTATED_CDS"/>
    <property type="molecule type" value="Genomic_DNA"/>
</dbReference>
<keyword evidence="6" id="KW-1185">Reference proteome</keyword>
<evidence type="ECO:0000256" key="3">
    <source>
        <dbReference type="SAM" id="Phobius"/>
    </source>
</evidence>
<sequence length="444" mass="49843">MANDTMRLSYRLDLRSLSITLLGSNNRTLTGTVNLSANADVARQEATTNDDYDDSGAAYYVCAVILVYGLSIVSLIGSLAKKKMKDNKVEQEEVQIDRYLNNASNLREKTARDNYKQLKKSVIKLVEERSPGTTPQASASSSEQKKTLPSATNQGKTSLELRQPTPRHYKGKSQGKNGQRRPESQSLLSSDNLDEYEESPVESAEVHEREGTYAESMQRSVPVQRLPLTHDELLDEEEEKITVVKTEAKKVEDRNILLRPSDEQTEPSFRWSLGDDGNIWIMQVDAKGESKPADPPLVDSLPPPPSPGFEWPRVNDCPKPLGPTTFGIEDERCVRLRSQSPEPTSSSYRAPPPSTSADQSAVPLLRDLRQVSKIAGEKVDRFNDSGFSVNPNDPDECSDPDYIARIRLHTKKYIKYFYALKMHLKFSFKTVPESKDWDAENAWS</sequence>
<evidence type="ECO:0000313" key="6">
    <source>
        <dbReference type="Proteomes" id="UP000014760"/>
    </source>
</evidence>
<reference evidence="5" key="3">
    <citation type="submission" date="2015-06" db="UniProtKB">
        <authorList>
            <consortium name="EnsemblMetazoa"/>
        </authorList>
    </citation>
    <scope>IDENTIFICATION</scope>
</reference>
<evidence type="ECO:0000256" key="1">
    <source>
        <dbReference type="SAM" id="Coils"/>
    </source>
</evidence>
<proteinExistence type="predicted"/>